<evidence type="ECO:0000313" key="2">
    <source>
        <dbReference type="Proteomes" id="UP000006730"/>
    </source>
</evidence>
<dbReference type="EMBL" id="AY722806">
    <property type="protein sequence ID" value="AAU25987.1"/>
    <property type="molecule type" value="Genomic_DNA"/>
</dbReference>
<protein>
    <submittedName>
        <fullName evidence="1">Uncharacterized protein</fullName>
    </submittedName>
</protein>
<dbReference type="KEGG" id="vg:5141617"/>
<organism evidence="1 2">
    <name type="scientific">Thermoproteus tenax spherical virus 1</name>
    <dbReference type="NCBI Taxonomy" id="292639"/>
    <lineage>
        <taxon>Viruses</taxon>
        <taxon>Viruses incertae sedis</taxon>
        <taxon>Globuloviridae</taxon>
        <taxon>Alphaglobulovirus</taxon>
        <taxon>Alphaglobulovirus cinderense</taxon>
    </lineage>
</organism>
<dbReference type="GeneID" id="5141617"/>
<dbReference type="Proteomes" id="UP000006730">
    <property type="component" value="Segment"/>
</dbReference>
<reference evidence="1 2" key="1">
    <citation type="journal article" date="2006" name="Virology">
        <title>TTSV1, a new virus-like particle isolated from the hyperthermophilic crenarchaeote Thermoproteus tenax.</title>
        <authorList>
            <person name="Ahn D.G."/>
            <person name="Kim S.I."/>
            <person name="Rhee J.K."/>
            <person name="Kim K.P."/>
            <person name="Pan J.G."/>
            <person name="Oh J.W."/>
        </authorList>
    </citation>
    <scope>NUCLEOTIDE SEQUENCE</scope>
</reference>
<evidence type="ECO:0000313" key="1">
    <source>
        <dbReference type="EMBL" id="AAU25987.1"/>
    </source>
</evidence>
<name>Q647C5_9VIRU</name>
<dbReference type="RefSeq" id="YP_164378.1">
    <property type="nucleotide sequence ID" value="NC_006556.1"/>
</dbReference>
<proteinExistence type="predicted"/>
<keyword evidence="2" id="KW-1185">Reference proteome</keyword>
<sequence>MQTQSQAQIRKVEKMCVSEVDQIEALREFYVRLRPIRAILVTFDGTRVDCEQTLIDRISFYALGKPAYIIYVAEAPTYFNDKEGAERLIRTRVVHVLDRDLDVMAVYLTVNGEIVGVKTYKEMPAHISAAAEDLAKYDAWESLTCREVLIEKYYGKEEE</sequence>
<accession>Q647C5</accession>